<comment type="caution">
    <text evidence="1">The sequence shown here is derived from an EMBL/GenBank/DDBJ whole genome shotgun (WGS) entry which is preliminary data.</text>
</comment>
<protein>
    <submittedName>
        <fullName evidence="1">Uncharacterized protein</fullName>
    </submittedName>
</protein>
<name>A0A5B0MNC5_PUCGR</name>
<dbReference type="EMBL" id="VSWC01000144">
    <property type="protein sequence ID" value="KAA1077516.1"/>
    <property type="molecule type" value="Genomic_DNA"/>
</dbReference>
<evidence type="ECO:0000313" key="2">
    <source>
        <dbReference type="Proteomes" id="UP000324748"/>
    </source>
</evidence>
<gene>
    <name evidence="1" type="ORF">PGT21_010632</name>
</gene>
<evidence type="ECO:0000313" key="1">
    <source>
        <dbReference type="EMBL" id="KAA1077516.1"/>
    </source>
</evidence>
<sequence>MVGPTDCHRTRSDLGLGASHYLTGRSVFTEASIDTHLEKRAVLKLDLLSVISLSLKITSFYFYLLNKSSLYASRRGFFFFNFLECMDTTLSSRQTPPYLGLVLLVERVGSVKHWECTDYRTSTRSQDDQS</sequence>
<proteinExistence type="predicted"/>
<dbReference type="AlphaFoldDB" id="A0A5B0MNC5"/>
<organism evidence="1 2">
    <name type="scientific">Puccinia graminis f. sp. tritici</name>
    <dbReference type="NCBI Taxonomy" id="56615"/>
    <lineage>
        <taxon>Eukaryota</taxon>
        <taxon>Fungi</taxon>
        <taxon>Dikarya</taxon>
        <taxon>Basidiomycota</taxon>
        <taxon>Pucciniomycotina</taxon>
        <taxon>Pucciniomycetes</taxon>
        <taxon>Pucciniales</taxon>
        <taxon>Pucciniaceae</taxon>
        <taxon>Puccinia</taxon>
    </lineage>
</organism>
<dbReference type="Proteomes" id="UP000324748">
    <property type="component" value="Unassembled WGS sequence"/>
</dbReference>
<reference evidence="1 2" key="1">
    <citation type="submission" date="2019-05" db="EMBL/GenBank/DDBJ databases">
        <title>Emergence of the Ug99 lineage of the wheat stem rust pathogen through somatic hybridization.</title>
        <authorList>
            <person name="Li F."/>
            <person name="Upadhyaya N.M."/>
            <person name="Sperschneider J."/>
            <person name="Matny O."/>
            <person name="Nguyen-Phuc H."/>
            <person name="Mago R."/>
            <person name="Raley C."/>
            <person name="Miller M.E."/>
            <person name="Silverstein K.A.T."/>
            <person name="Henningsen E."/>
            <person name="Hirsch C.D."/>
            <person name="Visser B."/>
            <person name="Pretorius Z.A."/>
            <person name="Steffenson B.J."/>
            <person name="Schwessinger B."/>
            <person name="Dodds P.N."/>
            <person name="Figueroa M."/>
        </authorList>
    </citation>
    <scope>NUCLEOTIDE SEQUENCE [LARGE SCALE GENOMIC DNA]</scope>
    <source>
        <strain evidence="1">21-0</strain>
    </source>
</reference>
<accession>A0A5B0MNC5</accession>
<keyword evidence="2" id="KW-1185">Reference proteome</keyword>